<dbReference type="InterPro" id="IPR032092">
    <property type="entry name" value="PilW"/>
</dbReference>
<keyword evidence="3" id="KW-1185">Reference proteome</keyword>
<sequence length="454" mass="47368">MVFKFPGRQHGLTLIELMVAMVLGLLVAAGIVTVFASTSSSSKAQNQLARLQEEGRFAITRISDDLHMANGQYCTNTGGVAKPATGGTYLDQLRSPKVYAKDLSGAAGAVSGALADVTTVWGAASGSGGTYPVKPTASYTMPSFLFMRGYECGLTTCTPVNPTTAGLPAMGTGNGNRVKGADVITVRYVKPGSGWAIGGTGSSIAVSSSAGTINTIQLVQGTGEPPVTNFVATDLAMLADCSNAQIFAVSNVSSGALLTVPGAANWTDSNPAAQQPESAPKLFNVNRDFQTVTYYLKVVSVNNDGNAPFTGALMRRVNGASAARGGSEDELLRGIERLDFRYGVQDSAGNTSFLDANDVDASTDCPPAEINALTPSTGCLWRGIKSIEVSVLMDGQVPLYTLGSNDLNYSYSADTNTGLLPPSGHATRPSDQGFPDQLLRREFTTLVAIRNYNP</sequence>
<keyword evidence="1" id="KW-0812">Transmembrane</keyword>
<evidence type="ECO:0000256" key="1">
    <source>
        <dbReference type="SAM" id="Phobius"/>
    </source>
</evidence>
<dbReference type="Pfam" id="PF07963">
    <property type="entry name" value="N_methyl"/>
    <property type="match status" value="1"/>
</dbReference>
<organism evidence="2 3">
    <name type="scientific">Rhodanobacter glycinis</name>
    <dbReference type="NCBI Taxonomy" id="582702"/>
    <lineage>
        <taxon>Bacteria</taxon>
        <taxon>Pseudomonadati</taxon>
        <taxon>Pseudomonadota</taxon>
        <taxon>Gammaproteobacteria</taxon>
        <taxon>Lysobacterales</taxon>
        <taxon>Rhodanobacteraceae</taxon>
        <taxon>Rhodanobacter</taxon>
    </lineage>
</organism>
<reference evidence="2 3" key="1">
    <citation type="journal article" date="2019" name="Environ. Microbiol.">
        <title>Species interactions and distinct microbial communities in high Arctic permafrost affected cryosols are associated with the CH4 and CO2 gas fluxes.</title>
        <authorList>
            <person name="Altshuler I."/>
            <person name="Hamel J."/>
            <person name="Turney S."/>
            <person name="Magnuson E."/>
            <person name="Levesque R."/>
            <person name="Greer C."/>
            <person name="Whyte L.G."/>
        </authorList>
    </citation>
    <scope>NUCLEOTIDE SEQUENCE [LARGE SCALE GENOMIC DNA]</scope>
    <source>
        <strain evidence="2 3">S13Y</strain>
    </source>
</reference>
<dbReference type="EMBL" id="RCZO01000002">
    <property type="protein sequence ID" value="TPG10777.1"/>
    <property type="molecule type" value="Genomic_DNA"/>
</dbReference>
<comment type="caution">
    <text evidence="2">The sequence shown here is derived from an EMBL/GenBank/DDBJ whole genome shotgun (WGS) entry which is preliminary data.</text>
</comment>
<dbReference type="GO" id="GO:0043683">
    <property type="term" value="P:type IV pilus assembly"/>
    <property type="evidence" value="ECO:0007669"/>
    <property type="project" value="InterPro"/>
</dbReference>
<dbReference type="PROSITE" id="PS00409">
    <property type="entry name" value="PROKAR_NTER_METHYL"/>
    <property type="match status" value="1"/>
</dbReference>
<dbReference type="InterPro" id="IPR012902">
    <property type="entry name" value="N_methyl_site"/>
</dbReference>
<accession>A0A502CCA0</accession>
<protein>
    <submittedName>
        <fullName evidence="2">Prepilin-type N-terminal cleavage/methylation domain-containing protein</fullName>
    </submittedName>
</protein>
<keyword evidence="1" id="KW-1133">Transmembrane helix</keyword>
<evidence type="ECO:0000313" key="3">
    <source>
        <dbReference type="Proteomes" id="UP000319486"/>
    </source>
</evidence>
<dbReference type="Proteomes" id="UP000319486">
    <property type="component" value="Unassembled WGS sequence"/>
</dbReference>
<dbReference type="RefSeq" id="WP_240046176.1">
    <property type="nucleotide sequence ID" value="NZ_RCZB01000001.1"/>
</dbReference>
<dbReference type="AlphaFoldDB" id="A0A502CCA0"/>
<dbReference type="Pfam" id="PF16074">
    <property type="entry name" value="PilW"/>
    <property type="match status" value="1"/>
</dbReference>
<proteinExistence type="predicted"/>
<evidence type="ECO:0000313" key="2">
    <source>
        <dbReference type="EMBL" id="TPG10777.1"/>
    </source>
</evidence>
<feature type="transmembrane region" description="Helical" evidence="1">
    <location>
        <begin position="12"/>
        <end position="36"/>
    </location>
</feature>
<name>A0A502CCA0_9GAMM</name>
<keyword evidence="1" id="KW-0472">Membrane</keyword>
<dbReference type="NCBIfam" id="TIGR02532">
    <property type="entry name" value="IV_pilin_GFxxxE"/>
    <property type="match status" value="1"/>
</dbReference>
<gene>
    <name evidence="2" type="ORF">EAH88_06295</name>
</gene>